<evidence type="ECO:0008006" key="2">
    <source>
        <dbReference type="Google" id="ProtNLM"/>
    </source>
</evidence>
<dbReference type="SUPFAM" id="SSF140663">
    <property type="entry name" value="TTHA0068-like"/>
    <property type="match status" value="1"/>
</dbReference>
<name>A0A075GSE5_9EURY</name>
<dbReference type="AlphaFoldDB" id="A0A075GSE5"/>
<dbReference type="EMBL" id="KF900777">
    <property type="protein sequence ID" value="AIF06669.1"/>
    <property type="molecule type" value="Genomic_DNA"/>
</dbReference>
<sequence>MRMARDEPELERDAQRYSTQTLPPYRYLPGLHPHPVANPHGHSYGADDEPHAPWRPGEWRTLDGWRHGVDLCNAHFYWESHEAWEALWLAVPRRSPPHRFLQGLIKVSAALLKVRLAMLTRKDIAGAQSLAPAGLELLASVDRERYMGLALGEHIAALRAYFAPLERDELPDIRASPLILLDD</sequence>
<protein>
    <recommendedName>
        <fullName evidence="2">DUF309 domain-containing protein</fullName>
    </recommendedName>
</protein>
<evidence type="ECO:0000313" key="1">
    <source>
        <dbReference type="EMBL" id="AIF06669.1"/>
    </source>
</evidence>
<reference evidence="1" key="1">
    <citation type="journal article" date="2014" name="Genome Biol. Evol.">
        <title>Pangenome evidence for extensive interdomain horizontal transfer affecting lineage core and shell genes in uncultured planktonic thaumarchaeota and euryarchaeota.</title>
        <authorList>
            <person name="Deschamps P."/>
            <person name="Zivanovic Y."/>
            <person name="Moreira D."/>
            <person name="Rodriguez-Valera F."/>
            <person name="Lopez-Garcia P."/>
        </authorList>
    </citation>
    <scope>NUCLEOTIDE SEQUENCE</scope>
</reference>
<dbReference type="InterPro" id="IPR023203">
    <property type="entry name" value="TTHA0068_sf"/>
</dbReference>
<dbReference type="Pfam" id="PF03745">
    <property type="entry name" value="DUF309"/>
    <property type="match status" value="1"/>
</dbReference>
<proteinExistence type="predicted"/>
<dbReference type="InterPro" id="IPR005500">
    <property type="entry name" value="DUF309"/>
</dbReference>
<dbReference type="Gene3D" id="1.10.3450.10">
    <property type="entry name" value="TTHA0068-like"/>
    <property type="match status" value="1"/>
</dbReference>
<organism evidence="1">
    <name type="scientific">uncultured marine group II/III euryarchaeote KM3_194_G04</name>
    <dbReference type="NCBI Taxonomy" id="1457969"/>
    <lineage>
        <taxon>Archaea</taxon>
        <taxon>Methanobacteriati</taxon>
        <taxon>Methanobacteriota</taxon>
        <taxon>environmental samples</taxon>
    </lineage>
</organism>
<accession>A0A075GSE5</accession>